<dbReference type="Gene3D" id="3.40.630.10">
    <property type="entry name" value="Zn peptidases"/>
    <property type="match status" value="1"/>
</dbReference>
<dbReference type="PANTHER" id="PTHR10404:SF46">
    <property type="entry name" value="VACUOLAR PROTEIN SORTING-ASSOCIATED PROTEIN 70"/>
    <property type="match status" value="1"/>
</dbReference>
<evidence type="ECO:0000313" key="6">
    <source>
        <dbReference type="EMBL" id="CAG89316.1"/>
    </source>
</evidence>
<evidence type="ECO:0000256" key="2">
    <source>
        <dbReference type="SAM" id="Phobius"/>
    </source>
</evidence>
<feature type="domain" description="PA" evidence="3">
    <location>
        <begin position="172"/>
        <end position="248"/>
    </location>
</feature>
<evidence type="ECO:0000259" key="5">
    <source>
        <dbReference type="Pfam" id="PF04389"/>
    </source>
</evidence>
<dbReference type="InterPro" id="IPR036757">
    <property type="entry name" value="TFR-like_dimer_dom_sf"/>
</dbReference>
<dbReference type="InterPro" id="IPR007365">
    <property type="entry name" value="TFR-like_dimer_dom"/>
</dbReference>
<feature type="domain" description="Transferrin receptor-like dimerisation" evidence="4">
    <location>
        <begin position="688"/>
        <end position="806"/>
    </location>
</feature>
<dbReference type="RefSeq" id="XP_460958.1">
    <property type="nucleotide sequence ID" value="XM_460958.1"/>
</dbReference>
<dbReference type="eggNOG" id="KOG2195">
    <property type="taxonomic scope" value="Eukaryota"/>
</dbReference>
<dbReference type="SUPFAM" id="SSF52025">
    <property type="entry name" value="PA domain"/>
    <property type="match status" value="1"/>
</dbReference>
<evidence type="ECO:0000259" key="3">
    <source>
        <dbReference type="Pfam" id="PF02225"/>
    </source>
</evidence>
<organism evidence="6 7">
    <name type="scientific">Debaryomyces hansenii (strain ATCC 36239 / CBS 767 / BCRC 21394 / JCM 1990 / NBRC 0083 / IGC 2968)</name>
    <name type="common">Yeast</name>
    <name type="synonym">Torulaspora hansenii</name>
    <dbReference type="NCBI Taxonomy" id="284592"/>
    <lineage>
        <taxon>Eukaryota</taxon>
        <taxon>Fungi</taxon>
        <taxon>Dikarya</taxon>
        <taxon>Ascomycota</taxon>
        <taxon>Saccharomycotina</taxon>
        <taxon>Pichiomycetes</taxon>
        <taxon>Debaryomycetaceae</taxon>
        <taxon>Debaryomyces</taxon>
    </lineage>
</organism>
<keyword evidence="2" id="KW-1133">Transmembrane helix</keyword>
<dbReference type="Proteomes" id="UP000000599">
    <property type="component" value="Chromosome F"/>
</dbReference>
<keyword evidence="2" id="KW-0472">Membrane</keyword>
<dbReference type="Pfam" id="PF04253">
    <property type="entry name" value="TFR_dimer"/>
    <property type="match status" value="1"/>
</dbReference>
<dbReference type="OMA" id="LWNVIGT"/>
<dbReference type="CDD" id="cd08022">
    <property type="entry name" value="M28_PSMA_like"/>
    <property type="match status" value="1"/>
</dbReference>
<evidence type="ECO:0000256" key="1">
    <source>
        <dbReference type="ARBA" id="ARBA00005634"/>
    </source>
</evidence>
<dbReference type="CDD" id="cd02121">
    <property type="entry name" value="PA_GCPII_like"/>
    <property type="match status" value="1"/>
</dbReference>
<protein>
    <submittedName>
        <fullName evidence="6">DEHA2F13684p</fullName>
    </submittedName>
</protein>
<dbReference type="InterPro" id="IPR007484">
    <property type="entry name" value="Peptidase_M28"/>
</dbReference>
<dbReference type="InParanoid" id="Q6BLG3"/>
<dbReference type="HOGENOM" id="CLU_005688_2_0_1"/>
<dbReference type="FunCoup" id="Q6BLG3">
    <property type="interactions" value="141"/>
</dbReference>
<dbReference type="InterPro" id="IPR003137">
    <property type="entry name" value="PA_domain"/>
</dbReference>
<evidence type="ECO:0000259" key="4">
    <source>
        <dbReference type="Pfam" id="PF04253"/>
    </source>
</evidence>
<keyword evidence="7" id="KW-1185">Reference proteome</keyword>
<evidence type="ECO:0000313" key="7">
    <source>
        <dbReference type="Proteomes" id="UP000000599"/>
    </source>
</evidence>
<dbReference type="VEuPathDB" id="FungiDB:DEHA2F13684g"/>
<keyword evidence="2" id="KW-0812">Transmembrane</keyword>
<gene>
    <name evidence="6" type="ordered locus">DEHA2F13684g</name>
</gene>
<dbReference type="GeneID" id="2904065"/>
<comment type="similarity">
    <text evidence="1">Belongs to the peptidase M28 family. M28B subfamily.</text>
</comment>
<dbReference type="PANTHER" id="PTHR10404">
    <property type="entry name" value="N-ACETYLATED-ALPHA-LINKED ACIDIC DIPEPTIDASE"/>
    <property type="match status" value="1"/>
</dbReference>
<dbReference type="SUPFAM" id="SSF53187">
    <property type="entry name" value="Zn-dependent exopeptidases"/>
    <property type="match status" value="1"/>
</dbReference>
<dbReference type="FunFam" id="3.40.630.10:FF:000101">
    <property type="entry name" value="N-acetylated alpha-linked acidic dipeptidase like 1"/>
    <property type="match status" value="1"/>
</dbReference>
<dbReference type="FunFam" id="3.50.30.30:FF:000008">
    <property type="entry name" value="Glutamate carboxypeptidase 2"/>
    <property type="match status" value="1"/>
</dbReference>
<feature type="transmembrane region" description="Helical" evidence="2">
    <location>
        <begin position="27"/>
        <end position="45"/>
    </location>
</feature>
<dbReference type="Pfam" id="PF04389">
    <property type="entry name" value="Peptidase_M28"/>
    <property type="match status" value="1"/>
</dbReference>
<accession>Q6BLG3</accession>
<dbReference type="KEGG" id="dha:DEHA2F13684g"/>
<dbReference type="OrthoDB" id="5841748at2759"/>
<dbReference type="InterPro" id="IPR039373">
    <property type="entry name" value="Peptidase_M28B"/>
</dbReference>
<reference evidence="6 7" key="1">
    <citation type="journal article" date="2004" name="Nature">
        <title>Genome evolution in yeasts.</title>
        <authorList>
            <consortium name="Genolevures"/>
            <person name="Dujon B."/>
            <person name="Sherman D."/>
            <person name="Fischer G."/>
            <person name="Durrens P."/>
            <person name="Casaregola S."/>
            <person name="Lafontaine I."/>
            <person name="de Montigny J."/>
            <person name="Marck C."/>
            <person name="Neuveglise C."/>
            <person name="Talla E."/>
            <person name="Goffard N."/>
            <person name="Frangeul L."/>
            <person name="Aigle M."/>
            <person name="Anthouard V."/>
            <person name="Babour A."/>
            <person name="Barbe V."/>
            <person name="Barnay S."/>
            <person name="Blanchin S."/>
            <person name="Beckerich J.M."/>
            <person name="Beyne E."/>
            <person name="Bleykasten C."/>
            <person name="Boisrame A."/>
            <person name="Boyer J."/>
            <person name="Cattolico L."/>
            <person name="Confanioleri F."/>
            <person name="de Daruvar A."/>
            <person name="Despons L."/>
            <person name="Fabre E."/>
            <person name="Fairhead C."/>
            <person name="Ferry-Dumazet H."/>
            <person name="Groppi A."/>
            <person name="Hantraye F."/>
            <person name="Hennequin C."/>
            <person name="Jauniaux N."/>
            <person name="Joyet P."/>
            <person name="Kachouri R."/>
            <person name="Kerrest A."/>
            <person name="Koszul R."/>
            <person name="Lemaire M."/>
            <person name="Lesur I."/>
            <person name="Ma L."/>
            <person name="Muller H."/>
            <person name="Nicaud J.M."/>
            <person name="Nikolski M."/>
            <person name="Oztas S."/>
            <person name="Ozier-Kalogeropoulos O."/>
            <person name="Pellenz S."/>
            <person name="Potier S."/>
            <person name="Richard G.F."/>
            <person name="Straub M.L."/>
            <person name="Suleau A."/>
            <person name="Swennene D."/>
            <person name="Tekaia F."/>
            <person name="Wesolowski-Louvel M."/>
            <person name="Westhof E."/>
            <person name="Wirth B."/>
            <person name="Zeniou-Meyer M."/>
            <person name="Zivanovic I."/>
            <person name="Bolotin-Fukuhara M."/>
            <person name="Thierry A."/>
            <person name="Bouchier C."/>
            <person name="Caudron B."/>
            <person name="Scarpelli C."/>
            <person name="Gaillardin C."/>
            <person name="Weissenbach J."/>
            <person name="Wincker P."/>
            <person name="Souciet J.L."/>
        </authorList>
    </citation>
    <scope>NUCLEOTIDE SEQUENCE [LARGE SCALE GENOMIC DNA]</scope>
    <source>
        <strain evidence="7">ATCC 36239 / CBS 767 / BCRC 21394 / JCM 1990 / NBRC 0083 / IGC 2968</strain>
    </source>
</reference>
<proteinExistence type="inferred from homology"/>
<dbReference type="STRING" id="284592.Q6BLG3"/>
<name>Q6BLG3_DEBHA</name>
<dbReference type="GO" id="GO:0004180">
    <property type="term" value="F:carboxypeptidase activity"/>
    <property type="evidence" value="ECO:0007669"/>
    <property type="project" value="TreeGrafter"/>
</dbReference>
<dbReference type="Gene3D" id="3.50.30.30">
    <property type="match status" value="1"/>
</dbReference>
<dbReference type="AlphaFoldDB" id="Q6BLG3"/>
<sequence>MSEKEFFEPHREPVEIRTRIRDGKSRWNVRNLFLLAIVAFSGLIFTNRIISLAPEVNEREDRSKIYLKALETNLAGNWSQKYTSEAHLPGTNYGFVEWTKNKFEEYGFKTCIDSYDVYVSYPFQHDLKLLDAKGKHTLYEAPLREDELDEDKTSKGKDLVPTFLSYSANGNVTAQYVYVNYGTREDFATLDSSGVSVKGKIVIARYGHIMRGLKVKFAQENGAIGVLLYSDPGNDYGITPANGYKQYPHGPARHESAVERGSVQFLGGVGAAPGDPTTPGYASKPGVERKDPHNSIGKIPALPISYREVRPILEKLNGYGSNISDEKWRGELEGFDYSTGPNPEVKLNLYNNQIYNISQLHNVYGEIEGENKDEVIIIGNHRDAWVKGGAGDPNSGSAALLEVARGLGELKKSGYKFKRTIILQSFDGEEYGLLGSTEFGEYAAKELKRKVVAYLNVDVAVVGRDLKMGASPVLNHILRKVAKTLSYPGEKSGSLYDHFVQKAGDKIRNLGSGSDYTVFLEHLGIPSVDMSFAQSKGDPIYQYHSNYDSYHWMEKFGDKGFVFHNLLAKYLGLVALELNERHLIDFKLEDYSKDLLKYYNETADLIPKKWLHKHIVNKDTWDDYLKYDLQNERSVFDDSYSYYSLKTLYPFPELLAPTQCKHNKVHTMYDSKHHRNATLQELVGKTYEDLLNLENKATIFDAETDNLQIKYDRRDSLHWWQRIKLHFQIKKHNKLLQYFERNFLYHKGLDKRSWFKHIVFASGRYTGYAGQTFPGLKEAIEDGEIENLVRWLGIVSKSIRRVSTQLSL</sequence>
<dbReference type="Gene3D" id="1.20.930.40">
    <property type="entry name" value="Transferrin receptor-like, dimerisation domain"/>
    <property type="match status" value="1"/>
</dbReference>
<dbReference type="EMBL" id="CR382138">
    <property type="protein sequence ID" value="CAG89316.1"/>
    <property type="molecule type" value="Genomic_DNA"/>
</dbReference>
<dbReference type="Pfam" id="PF02225">
    <property type="entry name" value="PA"/>
    <property type="match status" value="1"/>
</dbReference>
<feature type="domain" description="Peptidase M28" evidence="5">
    <location>
        <begin position="362"/>
        <end position="551"/>
    </location>
</feature>
<dbReference type="SUPFAM" id="SSF47672">
    <property type="entry name" value="Transferrin receptor-like dimerisation domain"/>
    <property type="match status" value="1"/>
</dbReference>
<dbReference type="InterPro" id="IPR046450">
    <property type="entry name" value="PA_dom_sf"/>
</dbReference>